<name>A0A7J7IGU4_9RHOD</name>
<dbReference type="AlphaFoldDB" id="A0A7J7IGU4"/>
<organism evidence="1 2">
    <name type="scientific">Cyanidiococcus yangmingshanensis</name>
    <dbReference type="NCBI Taxonomy" id="2690220"/>
    <lineage>
        <taxon>Eukaryota</taxon>
        <taxon>Rhodophyta</taxon>
        <taxon>Bangiophyceae</taxon>
        <taxon>Cyanidiales</taxon>
        <taxon>Cyanidiaceae</taxon>
        <taxon>Cyanidiococcus</taxon>
    </lineage>
</organism>
<gene>
    <name evidence="1" type="ORF">F1559_003280</name>
</gene>
<reference evidence="1 2" key="1">
    <citation type="journal article" date="2020" name="J. Phycol.">
        <title>Comparative genome analysis reveals Cyanidiococcus gen. nov., a new extremophilic red algal genus sister to Cyanidioschyzon (Cyanidioschyzonaceae, Rhodophyta).</title>
        <authorList>
            <person name="Liu S.-L."/>
            <person name="Chiang Y.-R."/>
            <person name="Yoon H.S."/>
            <person name="Fu H.-Y."/>
        </authorList>
    </citation>
    <scope>NUCLEOTIDE SEQUENCE [LARGE SCALE GENOMIC DNA]</scope>
    <source>
        <strain evidence="1 2">THAL066</strain>
    </source>
</reference>
<proteinExistence type="predicted"/>
<accession>A0A7J7IGU4</accession>
<comment type="caution">
    <text evidence="1">The sequence shown here is derived from an EMBL/GenBank/DDBJ whole genome shotgun (WGS) entry which is preliminary data.</text>
</comment>
<evidence type="ECO:0000313" key="1">
    <source>
        <dbReference type="EMBL" id="KAF6002248.1"/>
    </source>
</evidence>
<evidence type="ECO:0000313" key="2">
    <source>
        <dbReference type="Proteomes" id="UP000530660"/>
    </source>
</evidence>
<dbReference type="Proteomes" id="UP000530660">
    <property type="component" value="Unassembled WGS sequence"/>
</dbReference>
<dbReference type="EMBL" id="VWRR01000011">
    <property type="protein sequence ID" value="KAF6002248.1"/>
    <property type="molecule type" value="Genomic_DNA"/>
</dbReference>
<sequence>MDLLRVVLPNGASWTILRPWLKPNPVSPAKKDSWERAEPQMVTVYLRKDPYERRADYVSCVCTCSEGSQKALNFPEEALAHTDKRYEPMLVVLLFDARRGR</sequence>
<protein>
    <submittedName>
        <fullName evidence="1">Uncharacterized protein</fullName>
    </submittedName>
</protein>
<keyword evidence="2" id="KW-1185">Reference proteome</keyword>